<keyword evidence="2" id="KW-0488">Methylation</keyword>
<keyword evidence="3" id="KW-0178">Competence</keyword>
<name>A0A6G8B054_9LACO</name>
<keyword evidence="4" id="KW-0812">Transmembrane</keyword>
<keyword evidence="6" id="KW-1185">Reference proteome</keyword>
<dbReference type="KEGG" id="wco:G7084_04500"/>
<proteinExistence type="predicted"/>
<evidence type="ECO:0000313" key="6">
    <source>
        <dbReference type="Proteomes" id="UP000500741"/>
    </source>
</evidence>
<dbReference type="RefSeq" id="WP_166010434.1">
    <property type="nucleotide sequence ID" value="NZ_CP049888.1"/>
</dbReference>
<evidence type="ECO:0000313" key="5">
    <source>
        <dbReference type="EMBL" id="QIL50636.1"/>
    </source>
</evidence>
<keyword evidence="4" id="KW-0472">Membrane</keyword>
<dbReference type="AlphaFoldDB" id="A0A6G8B054"/>
<dbReference type="EMBL" id="CP049888">
    <property type="protein sequence ID" value="QIL50636.1"/>
    <property type="molecule type" value="Genomic_DNA"/>
</dbReference>
<dbReference type="Gene3D" id="3.30.700.10">
    <property type="entry name" value="Glycoprotein, Type 4 Pilin"/>
    <property type="match status" value="1"/>
</dbReference>
<accession>A0A6G8B054</accession>
<reference evidence="5 6" key="1">
    <citation type="submission" date="2020-03" db="EMBL/GenBank/DDBJ databases">
        <title>Weissella sp. nov., isolated from Cybister lewisianus.</title>
        <authorList>
            <person name="Hyun D.-W."/>
            <person name="Bae J.-W."/>
        </authorList>
    </citation>
    <scope>NUCLEOTIDE SEQUENCE [LARGE SCALE GENOMIC DNA]</scope>
    <source>
        <strain evidence="5 6">HDW19</strain>
    </source>
</reference>
<dbReference type="PRINTS" id="PR00813">
    <property type="entry name" value="BCTERIALGSPG"/>
</dbReference>
<dbReference type="InterPro" id="IPR000983">
    <property type="entry name" value="Bac_GSPG_pilin"/>
</dbReference>
<dbReference type="NCBIfam" id="TIGR02532">
    <property type="entry name" value="IV_pilin_GFxxxE"/>
    <property type="match status" value="1"/>
</dbReference>
<keyword evidence="4" id="KW-1133">Transmembrane helix</keyword>
<protein>
    <submittedName>
        <fullName evidence="5">Prepilin-type N-terminal cleavage/methylation domain-containing protein</fullName>
    </submittedName>
</protein>
<dbReference type="Proteomes" id="UP000500741">
    <property type="component" value="Chromosome"/>
</dbReference>
<dbReference type="InterPro" id="IPR012902">
    <property type="entry name" value="N_methyl_site"/>
</dbReference>
<dbReference type="SUPFAM" id="SSF54523">
    <property type="entry name" value="Pili subunits"/>
    <property type="match status" value="1"/>
</dbReference>
<feature type="transmembrane region" description="Helical" evidence="4">
    <location>
        <begin position="7"/>
        <end position="28"/>
    </location>
</feature>
<dbReference type="GO" id="GO:0015628">
    <property type="term" value="P:protein secretion by the type II secretion system"/>
    <property type="evidence" value="ECO:0007669"/>
    <property type="project" value="InterPro"/>
</dbReference>
<evidence type="ECO:0000256" key="1">
    <source>
        <dbReference type="ARBA" id="ARBA00004241"/>
    </source>
</evidence>
<dbReference type="GO" id="GO:0015627">
    <property type="term" value="C:type II protein secretion system complex"/>
    <property type="evidence" value="ECO:0007669"/>
    <property type="project" value="InterPro"/>
</dbReference>
<dbReference type="Pfam" id="PF07963">
    <property type="entry name" value="N_methyl"/>
    <property type="match status" value="1"/>
</dbReference>
<evidence type="ECO:0000256" key="3">
    <source>
        <dbReference type="ARBA" id="ARBA00023287"/>
    </source>
</evidence>
<dbReference type="GO" id="GO:0009986">
    <property type="term" value="C:cell surface"/>
    <property type="evidence" value="ECO:0007669"/>
    <property type="project" value="UniProtKB-SubCell"/>
</dbReference>
<organism evidence="5 6">
    <name type="scientific">Weissella coleopterorum</name>
    <dbReference type="NCBI Taxonomy" id="2714949"/>
    <lineage>
        <taxon>Bacteria</taxon>
        <taxon>Bacillati</taxon>
        <taxon>Bacillota</taxon>
        <taxon>Bacilli</taxon>
        <taxon>Lactobacillales</taxon>
        <taxon>Lactobacillaceae</taxon>
        <taxon>Weissella</taxon>
    </lineage>
</organism>
<evidence type="ECO:0000256" key="2">
    <source>
        <dbReference type="ARBA" id="ARBA00022481"/>
    </source>
</evidence>
<dbReference type="PROSITE" id="PS00409">
    <property type="entry name" value="PROKAR_NTER_METHYL"/>
    <property type="match status" value="1"/>
</dbReference>
<dbReference type="InterPro" id="IPR045584">
    <property type="entry name" value="Pilin-like"/>
</dbReference>
<comment type="subcellular location">
    <subcellularLocation>
        <location evidence="1">Cell surface</location>
    </subcellularLocation>
</comment>
<gene>
    <name evidence="5" type="ORF">G7084_04500</name>
</gene>
<dbReference type="GO" id="GO:0030420">
    <property type="term" value="P:establishment of competence for transformation"/>
    <property type="evidence" value="ECO:0007669"/>
    <property type="project" value="UniProtKB-KW"/>
</dbReference>
<evidence type="ECO:0000256" key="4">
    <source>
        <dbReference type="SAM" id="Phobius"/>
    </source>
</evidence>
<sequence>MVSKRKGFTLIEVITVLFIVGLLTVLILPNIHRVREIANRHQADTMEQTIQNQVDLYLIEHPENRPVTKEKMLKDNYLSNQQVTRMNQLGFSFDHEGKLKRIKS</sequence>